<evidence type="ECO:0000256" key="2">
    <source>
        <dbReference type="ARBA" id="ARBA00004613"/>
    </source>
</evidence>
<comment type="similarity">
    <text evidence="3">Belongs to the major royal jelly protein family.</text>
</comment>
<evidence type="ECO:0000256" key="8">
    <source>
        <dbReference type="SAM" id="SignalP"/>
    </source>
</evidence>
<proteinExistence type="inferred from homology"/>
<evidence type="ECO:0000313" key="10">
    <source>
        <dbReference type="Proteomes" id="UP001652700"/>
    </source>
</evidence>
<dbReference type="InterPro" id="IPR011042">
    <property type="entry name" value="6-blade_b-propeller_TolB-like"/>
</dbReference>
<reference evidence="9" key="1">
    <citation type="submission" date="2025-05" db="UniProtKB">
        <authorList>
            <consortium name="EnsemblMetazoa"/>
        </authorList>
    </citation>
    <scope>IDENTIFICATION</scope>
</reference>
<organism evidence="9 10">
    <name type="scientific">Diabrotica virgifera virgifera</name>
    <name type="common">western corn rootworm</name>
    <dbReference type="NCBI Taxonomy" id="50390"/>
    <lineage>
        <taxon>Eukaryota</taxon>
        <taxon>Metazoa</taxon>
        <taxon>Ecdysozoa</taxon>
        <taxon>Arthropoda</taxon>
        <taxon>Hexapoda</taxon>
        <taxon>Insecta</taxon>
        <taxon>Pterygota</taxon>
        <taxon>Neoptera</taxon>
        <taxon>Endopterygota</taxon>
        <taxon>Coleoptera</taxon>
        <taxon>Polyphaga</taxon>
        <taxon>Cucujiformia</taxon>
        <taxon>Chrysomeloidea</taxon>
        <taxon>Chrysomelidae</taxon>
        <taxon>Galerucinae</taxon>
        <taxon>Diabroticina</taxon>
        <taxon>Diabroticites</taxon>
        <taxon>Diabrotica</taxon>
    </lineage>
</organism>
<evidence type="ECO:0000256" key="1">
    <source>
        <dbReference type="ARBA" id="ARBA00002855"/>
    </source>
</evidence>
<dbReference type="GeneID" id="126889912"/>
<keyword evidence="6 8" id="KW-0732">Signal</keyword>
<evidence type="ECO:0000256" key="4">
    <source>
        <dbReference type="ARBA" id="ARBA00014360"/>
    </source>
</evidence>
<evidence type="ECO:0000256" key="5">
    <source>
        <dbReference type="ARBA" id="ARBA00022525"/>
    </source>
</evidence>
<comment type="function">
    <text evidence="1">Controls the pigmentation pattern of the adult cuticle and larval mouth parts.</text>
</comment>
<keyword evidence="10" id="KW-1185">Reference proteome</keyword>
<dbReference type="Proteomes" id="UP001652700">
    <property type="component" value="Unplaced"/>
</dbReference>
<protein>
    <recommendedName>
        <fullName evidence="4">Protein yellow</fullName>
    </recommendedName>
</protein>
<dbReference type="InterPro" id="IPR017996">
    <property type="entry name" value="MRJP/yellow-related"/>
</dbReference>
<dbReference type="PRINTS" id="PR01366">
    <property type="entry name" value="ROYALJELLY"/>
</dbReference>
<feature type="chain" id="PRO_5045197051" description="Protein yellow" evidence="8">
    <location>
        <begin position="22"/>
        <end position="437"/>
    </location>
</feature>
<dbReference type="PANTHER" id="PTHR10009">
    <property type="entry name" value="PROTEIN YELLOW-RELATED"/>
    <property type="match status" value="1"/>
</dbReference>
<dbReference type="RefSeq" id="XP_050514590.1">
    <property type="nucleotide sequence ID" value="XM_050658633.1"/>
</dbReference>
<evidence type="ECO:0000313" key="9">
    <source>
        <dbReference type="EnsemblMetazoa" id="XP_050514590.1"/>
    </source>
</evidence>
<dbReference type="PANTHER" id="PTHR10009:SF14">
    <property type="entry name" value="PROTEIN YELLOW"/>
    <property type="match status" value="1"/>
</dbReference>
<evidence type="ECO:0000256" key="6">
    <source>
        <dbReference type="ARBA" id="ARBA00022729"/>
    </source>
</evidence>
<name>A0ABM5KWM9_DIAVI</name>
<dbReference type="Gene3D" id="2.120.10.30">
    <property type="entry name" value="TolB, C-terminal domain"/>
    <property type="match status" value="1"/>
</dbReference>
<keyword evidence="7" id="KW-0325">Glycoprotein</keyword>
<evidence type="ECO:0000256" key="3">
    <source>
        <dbReference type="ARBA" id="ARBA00009127"/>
    </source>
</evidence>
<keyword evidence="5" id="KW-0964">Secreted</keyword>
<comment type="subcellular location">
    <subcellularLocation>
        <location evidence="2">Secreted</location>
    </subcellularLocation>
</comment>
<dbReference type="SUPFAM" id="SSF101898">
    <property type="entry name" value="NHL repeat"/>
    <property type="match status" value="1"/>
</dbReference>
<evidence type="ECO:0000256" key="7">
    <source>
        <dbReference type="ARBA" id="ARBA00023180"/>
    </source>
</evidence>
<sequence>MATMFRNICLALLLFVEVAVCVQKLQEHFQWNILDYEFPTEAIRRNALLTGRFKPENNLPVGMEIWQDKLFISVPRWKEGIPATLNYVPLNSPVKNPRLIPYPDFPSNELGNCENGLNTVYRMKADECERLWVLDTGTFGIENTTQNPCPYALNIFDLKTNRRIRRYEFRPEDTNSDTFIANIAVELGATCDDAHAYFSDELGYGLIVYSFKENQSWRFSHSYFLPDPLRGDFTINNLNFQWGEEGIFGLSLTPVQPDGYRLLYFSPLASHREFVVSTKTLQNSSKVGDSWKEFYPLNERGPDSHTTSRVMDENGIQFFNLIDQNAVGCWNSETPYTARNHEVVDKDDKGLIFPSDVKVDRNRNLWVISDRMSDFLLASLDFNDINFRVYFAPIDVLIKNTVCESRKYDGIFGYDNQHFSKFPSHKYYSIYGGNFLV</sequence>
<feature type="signal peptide" evidence="8">
    <location>
        <begin position="1"/>
        <end position="21"/>
    </location>
</feature>
<dbReference type="Pfam" id="PF03022">
    <property type="entry name" value="MRJP"/>
    <property type="match status" value="1"/>
</dbReference>
<dbReference type="EnsemblMetazoa" id="XM_050658633.1">
    <property type="protein sequence ID" value="XP_050514590.1"/>
    <property type="gene ID" value="LOC126889912"/>
</dbReference>
<accession>A0ABM5KWM9</accession>